<dbReference type="GO" id="GO:0005737">
    <property type="term" value="C:cytoplasm"/>
    <property type="evidence" value="ECO:0007669"/>
    <property type="project" value="InterPro"/>
</dbReference>
<feature type="domain" description="CggR N-terminal DNA binding" evidence="6">
    <location>
        <begin position="30"/>
        <end position="89"/>
    </location>
</feature>
<dbReference type="SUPFAM" id="SSF55261">
    <property type="entry name" value="GAD domain-like"/>
    <property type="match status" value="1"/>
</dbReference>
<dbReference type="AlphaFoldDB" id="A0A2U9IG17"/>
<dbReference type="InterPro" id="IPR004115">
    <property type="entry name" value="GAD-like_sf"/>
</dbReference>
<keyword evidence="2" id="KW-0547">Nucleotide-binding</keyword>
<dbReference type="GO" id="GO:0004812">
    <property type="term" value="F:aminoacyl-tRNA ligase activity"/>
    <property type="evidence" value="ECO:0007669"/>
    <property type="project" value="InterPro"/>
</dbReference>
<dbReference type="GO" id="GO:0005524">
    <property type="term" value="F:ATP binding"/>
    <property type="evidence" value="ECO:0007669"/>
    <property type="project" value="UniProtKB-KW"/>
</dbReference>
<dbReference type="Gene3D" id="3.30.1360.30">
    <property type="entry name" value="GAD-like domain"/>
    <property type="match status" value="1"/>
</dbReference>
<dbReference type="InterPro" id="IPR029349">
    <property type="entry name" value="DUF4443"/>
</dbReference>
<reference evidence="7 8" key="1">
    <citation type="submission" date="2018-05" db="EMBL/GenBank/DDBJ databases">
        <title>Complete Genome Sequences of Extremely Thermoacidophilic, Metal-Mobilizing Type-Strain Members of the Archaeal Family Sulfolobaceae: Acidianus brierleyi DSM-1651T, Acidianus sulfidivorans DSM-18786T, Metallosphaera hakonensis DSM-7519T, and Metallosphaera prunae DSM-10039T.</title>
        <authorList>
            <person name="Counts J.A."/>
            <person name="Kelly R.M."/>
        </authorList>
    </citation>
    <scope>NUCLEOTIDE SEQUENCE [LARGE SCALE GENOMIC DNA]</scope>
    <source>
        <strain evidence="7 8">DSM 1651</strain>
    </source>
</reference>
<keyword evidence="3" id="KW-0067">ATP-binding</keyword>
<dbReference type="InterPro" id="IPR036388">
    <property type="entry name" value="WH-like_DNA-bd_sf"/>
</dbReference>
<dbReference type="Proteomes" id="UP000248044">
    <property type="component" value="Chromosome"/>
</dbReference>
<dbReference type="Gene3D" id="1.10.10.10">
    <property type="entry name" value="Winged helix-like DNA-binding domain superfamily/Winged helix DNA-binding domain"/>
    <property type="match status" value="1"/>
</dbReference>
<evidence type="ECO:0000256" key="2">
    <source>
        <dbReference type="ARBA" id="ARBA00022741"/>
    </source>
</evidence>
<dbReference type="GeneID" id="36832621"/>
<proteinExistence type="predicted"/>
<evidence type="ECO:0000256" key="3">
    <source>
        <dbReference type="ARBA" id="ARBA00022840"/>
    </source>
</evidence>
<dbReference type="EMBL" id="CP029289">
    <property type="protein sequence ID" value="AWR94988.1"/>
    <property type="molecule type" value="Genomic_DNA"/>
</dbReference>
<evidence type="ECO:0000259" key="5">
    <source>
        <dbReference type="Pfam" id="PF14544"/>
    </source>
</evidence>
<evidence type="ECO:0000313" key="7">
    <source>
        <dbReference type="EMBL" id="AWR94988.1"/>
    </source>
</evidence>
<keyword evidence="4" id="KW-0648">Protein biosynthesis</keyword>
<accession>A0A2U9IG17</accession>
<organism evidence="7 8">
    <name type="scientific">Acidianus brierleyi</name>
    <dbReference type="NCBI Taxonomy" id="41673"/>
    <lineage>
        <taxon>Archaea</taxon>
        <taxon>Thermoproteota</taxon>
        <taxon>Thermoprotei</taxon>
        <taxon>Sulfolobales</taxon>
        <taxon>Sulfolobaceae</taxon>
        <taxon>Acidianus</taxon>
    </lineage>
</organism>
<dbReference type="OrthoDB" id="35967at2157"/>
<evidence type="ECO:0000313" key="8">
    <source>
        <dbReference type="Proteomes" id="UP000248044"/>
    </source>
</evidence>
<sequence length="207" mass="23236">MDLMKVIEEAVKPKQGNKPKYEEPHVILALETINKEQPIGRLSLMKKLNLSEAPIKTLLKRLREIGIIKVDKVGGAELTEEGKNLVDEWNNKIFISHVNLNSIKWKSIEIILKNGRNILDKIGVIPLRDSIIKTGADSVLIAILTDKGIELPPKTDELSIGDLLNEIKNNCTFCNKNDLIVFIIPEDNYIAYKVALLLIKYESGISS</sequence>
<gene>
    <name evidence="7" type="ORF">DFR85_10655</name>
</gene>
<protein>
    <submittedName>
        <fullName evidence="7">Winged helix-turn-helix domain-containing protein</fullName>
    </submittedName>
</protein>
<dbReference type="GO" id="GO:0006412">
    <property type="term" value="P:translation"/>
    <property type="evidence" value="ECO:0007669"/>
    <property type="project" value="UniProtKB-KW"/>
</dbReference>
<evidence type="ECO:0000256" key="4">
    <source>
        <dbReference type="ARBA" id="ARBA00022917"/>
    </source>
</evidence>
<dbReference type="RefSeq" id="WP_110270869.1">
    <property type="nucleotide sequence ID" value="NZ_CP029289.2"/>
</dbReference>
<name>A0A2U9IG17_9CREN</name>
<keyword evidence="1" id="KW-0436">Ligase</keyword>
<feature type="domain" description="DUF4443" evidence="5">
    <location>
        <begin position="107"/>
        <end position="198"/>
    </location>
</feature>
<dbReference type="SUPFAM" id="SSF46785">
    <property type="entry name" value="Winged helix' DNA-binding domain"/>
    <property type="match status" value="1"/>
</dbReference>
<dbReference type="InterPro" id="IPR036390">
    <property type="entry name" value="WH_DNA-bd_sf"/>
</dbReference>
<evidence type="ECO:0000259" key="6">
    <source>
        <dbReference type="Pfam" id="PF21715"/>
    </source>
</evidence>
<evidence type="ECO:0000256" key="1">
    <source>
        <dbReference type="ARBA" id="ARBA00022598"/>
    </source>
</evidence>
<dbReference type="Pfam" id="PF14544">
    <property type="entry name" value="DUF4443"/>
    <property type="match status" value="1"/>
</dbReference>
<dbReference type="InterPro" id="IPR048715">
    <property type="entry name" value="CggR_N"/>
</dbReference>
<dbReference type="KEGG" id="abri:DFR85_10655"/>
<dbReference type="Pfam" id="PF21715">
    <property type="entry name" value="CggR_N"/>
    <property type="match status" value="1"/>
</dbReference>
<keyword evidence="8" id="KW-1185">Reference proteome</keyword>